<dbReference type="Pfam" id="PF13707">
    <property type="entry name" value="RloB"/>
    <property type="match status" value="1"/>
</dbReference>
<name>A0A023C0E9_9FLAO</name>
<evidence type="ECO:0008006" key="3">
    <source>
        <dbReference type="Google" id="ProtNLM"/>
    </source>
</evidence>
<evidence type="ECO:0000313" key="2">
    <source>
        <dbReference type="Proteomes" id="UP000023541"/>
    </source>
</evidence>
<dbReference type="STRING" id="1317122.ATO12_02450"/>
<sequence>MPPIKKTNRSYKKGEPFRDARKFILICEGEREADYFNFFDKKSQKLIVKTIAPIGENQGESAPNKLMERASEYIEENGWEENFEDQLWFILDVDRWERDSIEEINQLTNTTSNWFMAISNQCFEVWLYYHKSDVKITPNDSGQMKQLLNEQTNGGYKLEVYAVDIKTATENSRNIDQHKENYFPDVGVTKLYLLGEEIIGLLQFVDGQIKLI</sequence>
<dbReference type="EMBL" id="AQRA01000001">
    <property type="protein sequence ID" value="EZH75669.1"/>
    <property type="molecule type" value="Genomic_DNA"/>
</dbReference>
<reference evidence="1 2" key="1">
    <citation type="submission" date="2014-04" db="EMBL/GenBank/DDBJ databases">
        <title>Aquimarina sp. 22II-S11-z7 Genome Sequencing.</title>
        <authorList>
            <person name="Lai Q."/>
        </authorList>
    </citation>
    <scope>NUCLEOTIDE SEQUENCE [LARGE SCALE GENOMIC DNA]</scope>
    <source>
        <strain evidence="1 2">22II-S11-z7</strain>
    </source>
</reference>
<protein>
    <recommendedName>
        <fullName evidence="3">Abortive phage resistance protein</fullName>
    </recommendedName>
</protein>
<gene>
    <name evidence="1" type="ORF">ATO12_02450</name>
</gene>
<dbReference type="eggNOG" id="ENOG5033324">
    <property type="taxonomic scope" value="Bacteria"/>
</dbReference>
<dbReference type="InterPro" id="IPR025591">
    <property type="entry name" value="RloB"/>
</dbReference>
<keyword evidence="2" id="KW-1185">Reference proteome</keyword>
<evidence type="ECO:0000313" key="1">
    <source>
        <dbReference type="EMBL" id="EZH75669.1"/>
    </source>
</evidence>
<dbReference type="Proteomes" id="UP000023541">
    <property type="component" value="Unassembled WGS sequence"/>
</dbReference>
<organism evidence="1 2">
    <name type="scientific">Aquimarina atlantica</name>
    <dbReference type="NCBI Taxonomy" id="1317122"/>
    <lineage>
        <taxon>Bacteria</taxon>
        <taxon>Pseudomonadati</taxon>
        <taxon>Bacteroidota</taxon>
        <taxon>Flavobacteriia</taxon>
        <taxon>Flavobacteriales</taxon>
        <taxon>Flavobacteriaceae</taxon>
        <taxon>Aquimarina</taxon>
    </lineage>
</organism>
<proteinExistence type="predicted"/>
<accession>A0A023C0E9</accession>
<dbReference type="OrthoDB" id="9796523at2"/>
<dbReference type="RefSeq" id="WP_034238305.1">
    <property type="nucleotide sequence ID" value="NZ_AQRA01000001.1"/>
</dbReference>
<dbReference type="AlphaFoldDB" id="A0A023C0E9"/>
<comment type="caution">
    <text evidence="1">The sequence shown here is derived from an EMBL/GenBank/DDBJ whole genome shotgun (WGS) entry which is preliminary data.</text>
</comment>